<organism evidence="11 12">
    <name type="scientific">Paraclostridium sordellii</name>
    <name type="common">Clostridium sordellii</name>
    <dbReference type="NCBI Taxonomy" id="1505"/>
    <lineage>
        <taxon>Bacteria</taxon>
        <taxon>Bacillati</taxon>
        <taxon>Bacillota</taxon>
        <taxon>Clostridia</taxon>
        <taxon>Peptostreptococcales</taxon>
        <taxon>Peptostreptococcaceae</taxon>
        <taxon>Paraclostridium</taxon>
    </lineage>
</organism>
<dbReference type="RefSeq" id="WP_055341191.1">
    <property type="nucleotide sequence ID" value="NZ_CDNI01000014.1"/>
</dbReference>
<feature type="transmembrane region" description="Helical" evidence="10">
    <location>
        <begin position="163"/>
        <end position="183"/>
    </location>
</feature>
<proteinExistence type="inferred from homology"/>
<evidence type="ECO:0000256" key="8">
    <source>
        <dbReference type="ARBA" id="ARBA00023136"/>
    </source>
</evidence>
<dbReference type="PANTHER" id="PTHR43823">
    <property type="entry name" value="SPORULATION PROTEIN YKVU"/>
    <property type="match status" value="1"/>
</dbReference>
<comment type="subcellular location">
    <subcellularLocation>
        <location evidence="1">Cell membrane</location>
        <topology evidence="1">Multi-pass membrane protein</topology>
    </subcellularLocation>
</comment>
<dbReference type="GO" id="GO:0005886">
    <property type="term" value="C:plasma membrane"/>
    <property type="evidence" value="ECO:0007669"/>
    <property type="project" value="UniProtKB-SubCell"/>
</dbReference>
<evidence type="ECO:0000256" key="2">
    <source>
        <dbReference type="ARBA" id="ARBA00008417"/>
    </source>
</evidence>
<dbReference type="AlphaFoldDB" id="A0A0C7GCF3"/>
<dbReference type="NCBIfam" id="TIGR00797">
    <property type="entry name" value="matE"/>
    <property type="match status" value="1"/>
</dbReference>
<evidence type="ECO:0000256" key="4">
    <source>
        <dbReference type="ARBA" id="ARBA00022448"/>
    </source>
</evidence>
<dbReference type="InterPro" id="IPR048279">
    <property type="entry name" value="MdtK-like"/>
</dbReference>
<keyword evidence="6 10" id="KW-0812">Transmembrane</keyword>
<evidence type="ECO:0000256" key="10">
    <source>
        <dbReference type="SAM" id="Phobius"/>
    </source>
</evidence>
<comment type="similarity">
    <text evidence="2">Belongs to the multi antimicrobial extrusion (MATE) (TC 2.A.66.1) family. MepA subfamily.</text>
</comment>
<accession>A0A0C7GCF3</accession>
<sequence length="462" mass="50848">MKNSLAESFTFPSLIKFTIPSIVMLVFISLYTIVDGVFVSRFINTDALSAVNIVYPFINVVIAVAVMLATGSSAVIAKKLGKNKPKEAKENFTLIIILGLILGILIALLGFMFTKPILYMMGSTENLYNYCLDYFLALLIFVPAFIINLLFQYLTITAGKPNIGLILTIIGGLTNMILDYIFIVPMDTGIAGAALATGMGNLIPSILGTIYFMKKRSILYFVKPKLDLKVILNSCANGSSEMVTNLSTGVTTMLFNIVMMKLLGSDGVAAITIVLYGQFLITSAYIGFSSGVAPIISYNYGNRNKFELKKLIKYSTRFIAMSSVILFIISMFFAPNIVGIFSPKGTKVFEIGYKGFMIFSISFLVTGVNIFASAMFTAFSNGKISATISFLRTFIFIVSGILILPKFLGVNGVWLSVPLAEILSMIISIVFILKYKDIYGYGKETETQKNDKRNTYKDIKEF</sequence>
<evidence type="ECO:0000256" key="6">
    <source>
        <dbReference type="ARBA" id="ARBA00022692"/>
    </source>
</evidence>
<dbReference type="Pfam" id="PF01554">
    <property type="entry name" value="MatE"/>
    <property type="match status" value="2"/>
</dbReference>
<dbReference type="EMBL" id="CEKZ01000003">
    <property type="protein sequence ID" value="CEQ02460.1"/>
    <property type="molecule type" value="Genomic_DNA"/>
</dbReference>
<keyword evidence="8 10" id="KW-0472">Membrane</keyword>
<keyword evidence="5" id="KW-1003">Cell membrane</keyword>
<evidence type="ECO:0000256" key="7">
    <source>
        <dbReference type="ARBA" id="ARBA00022989"/>
    </source>
</evidence>
<feature type="transmembrane region" description="Helical" evidence="10">
    <location>
        <begin position="53"/>
        <end position="71"/>
    </location>
</feature>
<dbReference type="InterPro" id="IPR002528">
    <property type="entry name" value="MATE_fam"/>
</dbReference>
<dbReference type="InterPro" id="IPR045070">
    <property type="entry name" value="MATE_MepA-like"/>
</dbReference>
<evidence type="ECO:0000256" key="1">
    <source>
        <dbReference type="ARBA" id="ARBA00004651"/>
    </source>
</evidence>
<evidence type="ECO:0000313" key="11">
    <source>
        <dbReference type="EMBL" id="CEQ02460.1"/>
    </source>
</evidence>
<name>A0A0C7GCF3_PARSO</name>
<feature type="transmembrane region" description="Helical" evidence="10">
    <location>
        <begin position="414"/>
        <end position="433"/>
    </location>
</feature>
<feature type="transmembrane region" description="Helical" evidence="10">
    <location>
        <begin position="390"/>
        <end position="408"/>
    </location>
</feature>
<dbReference type="GO" id="GO:0042910">
    <property type="term" value="F:xenobiotic transmembrane transporter activity"/>
    <property type="evidence" value="ECO:0007669"/>
    <property type="project" value="InterPro"/>
</dbReference>
<feature type="transmembrane region" description="Helical" evidence="10">
    <location>
        <begin position="12"/>
        <end position="33"/>
    </location>
</feature>
<evidence type="ECO:0000256" key="5">
    <source>
        <dbReference type="ARBA" id="ARBA00022475"/>
    </source>
</evidence>
<protein>
    <recommendedName>
        <fullName evidence="3">Multidrug export protein MepA</fullName>
    </recommendedName>
</protein>
<dbReference type="InterPro" id="IPR051327">
    <property type="entry name" value="MATE_MepA_subfamily"/>
</dbReference>
<dbReference type="PIRSF" id="PIRSF006603">
    <property type="entry name" value="DinF"/>
    <property type="match status" value="1"/>
</dbReference>
<dbReference type="PANTHER" id="PTHR43823:SF3">
    <property type="entry name" value="MULTIDRUG EXPORT PROTEIN MEPA"/>
    <property type="match status" value="1"/>
</dbReference>
<keyword evidence="9" id="KW-0046">Antibiotic resistance</keyword>
<evidence type="ECO:0000256" key="3">
    <source>
        <dbReference type="ARBA" id="ARBA00022106"/>
    </source>
</evidence>
<dbReference type="CDD" id="cd13143">
    <property type="entry name" value="MATE_MepA_like"/>
    <property type="match status" value="1"/>
</dbReference>
<feature type="transmembrane region" description="Helical" evidence="10">
    <location>
        <begin position="189"/>
        <end position="213"/>
    </location>
</feature>
<dbReference type="GO" id="GO:0046677">
    <property type="term" value="P:response to antibiotic"/>
    <property type="evidence" value="ECO:0007669"/>
    <property type="project" value="UniProtKB-KW"/>
</dbReference>
<gene>
    <name evidence="11" type="primary">mepA_2</name>
    <name evidence="11" type="ORF">R28058_01931</name>
</gene>
<keyword evidence="4" id="KW-0813">Transport</keyword>
<dbReference type="GO" id="GO:0015297">
    <property type="term" value="F:antiporter activity"/>
    <property type="evidence" value="ECO:0007669"/>
    <property type="project" value="InterPro"/>
</dbReference>
<feature type="transmembrane region" description="Helical" evidence="10">
    <location>
        <begin position="318"/>
        <end position="341"/>
    </location>
</feature>
<feature type="transmembrane region" description="Helical" evidence="10">
    <location>
        <begin position="92"/>
        <end position="114"/>
    </location>
</feature>
<dbReference type="Proteomes" id="UP000049127">
    <property type="component" value="Unassembled WGS sequence"/>
</dbReference>
<evidence type="ECO:0000256" key="9">
    <source>
        <dbReference type="ARBA" id="ARBA00023251"/>
    </source>
</evidence>
<feature type="transmembrane region" description="Helical" evidence="10">
    <location>
        <begin position="269"/>
        <end position="297"/>
    </location>
</feature>
<keyword evidence="7 10" id="KW-1133">Transmembrane helix</keyword>
<reference evidence="11 12" key="1">
    <citation type="submission" date="2015-01" db="EMBL/GenBank/DDBJ databases">
        <authorList>
            <person name="Aslett A.Martin."/>
            <person name="De Silva Nishadi"/>
        </authorList>
    </citation>
    <scope>NUCLEOTIDE SEQUENCE [LARGE SCALE GENOMIC DNA]</scope>
    <source>
        <strain evidence="11 12">R28058</strain>
    </source>
</reference>
<feature type="transmembrane region" description="Helical" evidence="10">
    <location>
        <begin position="134"/>
        <end position="151"/>
    </location>
</feature>
<feature type="transmembrane region" description="Helical" evidence="10">
    <location>
        <begin position="356"/>
        <end position="378"/>
    </location>
</feature>
<evidence type="ECO:0000313" key="12">
    <source>
        <dbReference type="Proteomes" id="UP000049127"/>
    </source>
</evidence>